<sequence>MGRRRHGDHRRRVPAAQLDDPRLPRSERGGAVRRDLDRVGPARDPAELHAPPPAQGALGARHRRVGRRGRRGDRRAPPRGVARRVRLPLRRGLDRLGDAAAAPHRLCVARGVAGDHDPVRLAAAARGGATRDRPARPRLGDHLRTGRTRAGHRIARRGVRRAARRRAGLGSRLRGGAPSAGLGGAGRVGLRHGCRRRRAARSGRAGGRRRSMTRILVDLLFQTGRKGGMESYVRELYPRLGSLRPDLEFVGLASTELAEAGAPWFPGELVASGRSGEDRVAWARGEVLDVARHAARLDADLVHAPANLGPIRSRTPVVLTVHDLLPFRHPEYVPGPYAPVLRWMIRGAARAARRVLTVSESTAGDLADLLGLDRARIDVVPLAGGASGATAGASADVRRSDDLVLAIGNRMPHKDFAALLEAVALLPADRRPRVVVTGSHDDDPLAPEVRRLGLDERVRLERWVAPEELERLYGEAALFAFPTRFEGFGLPLIEAMARGVPVVASDLPVLREVGGDAARWVGPGDRAALSRAIDSLLSDPVERERMSRAGLERAARFSWERTARGTLASFERALAG</sequence>
<dbReference type="InterPro" id="IPR028098">
    <property type="entry name" value="Glyco_trans_4-like_N"/>
</dbReference>
<dbReference type="EMBL" id="WKJD01000006">
    <property type="protein sequence ID" value="MRX42893.1"/>
    <property type="molecule type" value="Genomic_DNA"/>
</dbReference>
<feature type="compositionally biased region" description="Basic and acidic residues" evidence="3">
    <location>
        <begin position="19"/>
        <end position="47"/>
    </location>
</feature>
<keyword evidence="1" id="KW-0328">Glycosyltransferase</keyword>
<dbReference type="AlphaFoldDB" id="A0A6L5QZ10"/>
<feature type="region of interest" description="Disordered" evidence="3">
    <location>
        <begin position="1"/>
        <end position="84"/>
    </location>
</feature>
<evidence type="ECO:0000256" key="2">
    <source>
        <dbReference type="ARBA" id="ARBA00022679"/>
    </source>
</evidence>
<evidence type="ECO:0000256" key="3">
    <source>
        <dbReference type="SAM" id="MobiDB-lite"/>
    </source>
</evidence>
<dbReference type="InterPro" id="IPR001296">
    <property type="entry name" value="Glyco_trans_1"/>
</dbReference>
<evidence type="ECO:0000259" key="4">
    <source>
        <dbReference type="Pfam" id="PF00534"/>
    </source>
</evidence>
<reference evidence="6 7" key="1">
    <citation type="submission" date="2019-11" db="EMBL/GenBank/DDBJ databases">
        <title>Agromyces kandeliae sp. nov., isolated from mangrove soil.</title>
        <authorList>
            <person name="Wang R."/>
        </authorList>
    </citation>
    <scope>NUCLEOTIDE SEQUENCE [LARGE SCALE GENOMIC DNA]</scope>
    <source>
        <strain evidence="6 7">Q22</strain>
    </source>
</reference>
<dbReference type="PANTHER" id="PTHR46401">
    <property type="entry name" value="GLYCOSYLTRANSFERASE WBBK-RELATED"/>
    <property type="match status" value="1"/>
</dbReference>
<protein>
    <submittedName>
        <fullName evidence="6">Glycosyltransferase</fullName>
    </submittedName>
</protein>
<accession>A0A6L5QZ10</accession>
<dbReference type="GO" id="GO:0009103">
    <property type="term" value="P:lipopolysaccharide biosynthetic process"/>
    <property type="evidence" value="ECO:0007669"/>
    <property type="project" value="TreeGrafter"/>
</dbReference>
<feature type="region of interest" description="Disordered" evidence="3">
    <location>
        <begin position="124"/>
        <end position="143"/>
    </location>
</feature>
<dbReference type="Pfam" id="PF00534">
    <property type="entry name" value="Glycos_transf_1"/>
    <property type="match status" value="1"/>
</dbReference>
<dbReference type="SUPFAM" id="SSF53756">
    <property type="entry name" value="UDP-Glycosyltransferase/glycogen phosphorylase"/>
    <property type="match status" value="1"/>
</dbReference>
<dbReference type="CDD" id="cd03809">
    <property type="entry name" value="GT4_MtfB-like"/>
    <property type="match status" value="1"/>
</dbReference>
<evidence type="ECO:0000259" key="5">
    <source>
        <dbReference type="Pfam" id="PF13439"/>
    </source>
</evidence>
<evidence type="ECO:0000313" key="6">
    <source>
        <dbReference type="EMBL" id="MRX42893.1"/>
    </source>
</evidence>
<evidence type="ECO:0000256" key="1">
    <source>
        <dbReference type="ARBA" id="ARBA00022676"/>
    </source>
</evidence>
<feature type="compositionally biased region" description="Low complexity" evidence="3">
    <location>
        <begin position="168"/>
        <end position="180"/>
    </location>
</feature>
<feature type="domain" description="Glycosyltransferase subfamily 4-like N-terminal" evidence="5">
    <location>
        <begin position="227"/>
        <end position="381"/>
    </location>
</feature>
<dbReference type="PANTHER" id="PTHR46401:SF2">
    <property type="entry name" value="GLYCOSYLTRANSFERASE WBBK-RELATED"/>
    <property type="match status" value="1"/>
</dbReference>
<name>A0A6L5QZ10_9MICO</name>
<dbReference type="Gene3D" id="3.40.50.2000">
    <property type="entry name" value="Glycogen Phosphorylase B"/>
    <property type="match status" value="2"/>
</dbReference>
<evidence type="ECO:0000313" key="7">
    <source>
        <dbReference type="Proteomes" id="UP000476511"/>
    </source>
</evidence>
<keyword evidence="2 6" id="KW-0808">Transferase</keyword>
<proteinExistence type="predicted"/>
<feature type="region of interest" description="Disordered" evidence="3">
    <location>
        <begin position="165"/>
        <end position="188"/>
    </location>
</feature>
<comment type="caution">
    <text evidence="6">The sequence shown here is derived from an EMBL/GenBank/DDBJ whole genome shotgun (WGS) entry which is preliminary data.</text>
</comment>
<dbReference type="Proteomes" id="UP000476511">
    <property type="component" value="Unassembled WGS sequence"/>
</dbReference>
<keyword evidence="7" id="KW-1185">Reference proteome</keyword>
<feature type="compositionally biased region" description="Basic and acidic residues" evidence="3">
    <location>
        <begin position="129"/>
        <end position="143"/>
    </location>
</feature>
<feature type="domain" description="Glycosyl transferase family 1" evidence="4">
    <location>
        <begin position="401"/>
        <end position="551"/>
    </location>
</feature>
<dbReference type="GO" id="GO:0016757">
    <property type="term" value="F:glycosyltransferase activity"/>
    <property type="evidence" value="ECO:0007669"/>
    <property type="project" value="UniProtKB-KW"/>
</dbReference>
<feature type="compositionally biased region" description="Basic residues" evidence="3">
    <location>
        <begin position="1"/>
        <end position="13"/>
    </location>
</feature>
<feature type="compositionally biased region" description="Basic residues" evidence="3">
    <location>
        <begin position="60"/>
        <end position="73"/>
    </location>
</feature>
<organism evidence="6 7">
    <name type="scientific">Agromyces kandeliae</name>
    <dbReference type="NCBI Taxonomy" id="2666141"/>
    <lineage>
        <taxon>Bacteria</taxon>
        <taxon>Bacillati</taxon>
        <taxon>Actinomycetota</taxon>
        <taxon>Actinomycetes</taxon>
        <taxon>Micrococcales</taxon>
        <taxon>Microbacteriaceae</taxon>
        <taxon>Agromyces</taxon>
    </lineage>
</organism>
<gene>
    <name evidence="6" type="ORF">GJR97_04040</name>
</gene>
<dbReference type="Pfam" id="PF13439">
    <property type="entry name" value="Glyco_transf_4"/>
    <property type="match status" value="1"/>
</dbReference>